<dbReference type="AlphaFoldDB" id="A0A1W1CFT8"/>
<proteinExistence type="predicted"/>
<name>A0A1W1CFT8_9ZZZZ</name>
<dbReference type="InterPro" id="IPR011460">
    <property type="entry name" value="Lcl_C"/>
</dbReference>
<organism evidence="2">
    <name type="scientific">hydrothermal vent metagenome</name>
    <dbReference type="NCBI Taxonomy" id="652676"/>
    <lineage>
        <taxon>unclassified sequences</taxon>
        <taxon>metagenomes</taxon>
        <taxon>ecological metagenomes</taxon>
    </lineage>
</organism>
<protein>
    <recommendedName>
        <fullName evidence="1">Lcl C-terminal domain-containing protein</fullName>
    </recommendedName>
</protein>
<gene>
    <name evidence="2" type="ORF">MNB_SV-9-87</name>
</gene>
<evidence type="ECO:0000259" key="1">
    <source>
        <dbReference type="Pfam" id="PF07603"/>
    </source>
</evidence>
<accession>A0A1W1CFT8</accession>
<feature type="domain" description="Lcl C-terminal" evidence="1">
    <location>
        <begin position="36"/>
        <end position="150"/>
    </location>
</feature>
<sequence length="156" mass="18514">MFRVAIITSLTTALVWGSFIPTFGGDTRYKDKSYQRDNNKSIVYNTKTDKMFSDFENKNRYTFSKAQEYCKKLDYASFKDWRVPTYEELRDLLDIPRQPVSIKHPFKNVQKGIYWSSSEDKYGNSWYTDFDLGRYSTGKNSKEFFVMCIRDGKNKK</sequence>
<reference evidence="2" key="1">
    <citation type="submission" date="2016-10" db="EMBL/GenBank/DDBJ databases">
        <authorList>
            <person name="de Groot N.N."/>
        </authorList>
    </citation>
    <scope>NUCLEOTIDE SEQUENCE</scope>
</reference>
<dbReference type="EMBL" id="FPHG01000067">
    <property type="protein sequence ID" value="SFV64646.1"/>
    <property type="molecule type" value="Genomic_DNA"/>
</dbReference>
<evidence type="ECO:0000313" key="2">
    <source>
        <dbReference type="EMBL" id="SFV64646.1"/>
    </source>
</evidence>
<dbReference type="Pfam" id="PF07603">
    <property type="entry name" value="Lcl_C"/>
    <property type="match status" value="1"/>
</dbReference>